<reference evidence="2 3" key="1">
    <citation type="journal article" date="2021" name="Nat. Commun.">
        <title>Genetic determinants of endophytism in the Arabidopsis root mycobiome.</title>
        <authorList>
            <person name="Mesny F."/>
            <person name="Miyauchi S."/>
            <person name="Thiergart T."/>
            <person name="Pickel B."/>
            <person name="Atanasova L."/>
            <person name="Karlsson M."/>
            <person name="Huettel B."/>
            <person name="Barry K.W."/>
            <person name="Haridas S."/>
            <person name="Chen C."/>
            <person name="Bauer D."/>
            <person name="Andreopoulos W."/>
            <person name="Pangilinan J."/>
            <person name="LaButti K."/>
            <person name="Riley R."/>
            <person name="Lipzen A."/>
            <person name="Clum A."/>
            <person name="Drula E."/>
            <person name="Henrissat B."/>
            <person name="Kohler A."/>
            <person name="Grigoriev I.V."/>
            <person name="Martin F.M."/>
            <person name="Hacquard S."/>
        </authorList>
    </citation>
    <scope>NUCLEOTIDE SEQUENCE [LARGE SCALE GENOMIC DNA]</scope>
    <source>
        <strain evidence="2 3">MPI-SDFR-AT-0080</strain>
    </source>
</reference>
<evidence type="ECO:0000256" key="1">
    <source>
        <dbReference type="SAM" id="MobiDB-lite"/>
    </source>
</evidence>
<feature type="region of interest" description="Disordered" evidence="1">
    <location>
        <begin position="43"/>
        <end position="63"/>
    </location>
</feature>
<evidence type="ECO:0000313" key="2">
    <source>
        <dbReference type="EMBL" id="KAH7043950.1"/>
    </source>
</evidence>
<dbReference type="Proteomes" id="UP000774617">
    <property type="component" value="Unassembled WGS sequence"/>
</dbReference>
<evidence type="ECO:0008006" key="4">
    <source>
        <dbReference type="Google" id="ProtNLM"/>
    </source>
</evidence>
<feature type="region of interest" description="Disordered" evidence="1">
    <location>
        <begin position="841"/>
        <end position="883"/>
    </location>
</feature>
<protein>
    <recommendedName>
        <fullName evidence="4">Pentatricopeptide repeat domain-containing protein</fullName>
    </recommendedName>
</protein>
<proteinExistence type="predicted"/>
<comment type="caution">
    <text evidence="2">The sequence shown here is derived from an EMBL/GenBank/DDBJ whole genome shotgun (WGS) entry which is preliminary data.</text>
</comment>
<evidence type="ECO:0000313" key="3">
    <source>
        <dbReference type="Proteomes" id="UP000774617"/>
    </source>
</evidence>
<accession>A0ABQ8G3U9</accession>
<sequence length="883" mass="100011">MRTALDRLLARPSILRALRFLIAQEDISFAAVSPVHHRAFPSGVSHRHSPILPRAHTTPASTPANHPLAKYAFRSFNTTSSAASLAPSEQTGRNPEDKTLERWVEVLQFHQRLYGNDGVKRVWKELRAGRVDLPTTGPWARPLWETFLAHDDLIDDVIAYAEDSKSRTSSFYEPLYESVIGRCFVKRKHRDVYRWHAKLASTFPPGYGALRRISSKIEGSRASVSAFRYIYTRNDQRDVYDTLITNLCNGNRWSAALRCHSVLITRGDFPSGTAMDPSLASVWENLLRTAGKRRMEDESGDGTQDPVGLTFSRETMNRVLGEVHGVEPKKLDDHFCARIFATKAFSIDVIIRGLGMFGVDEIGPVALREMASRTVDAERICYNINKLNEAGISIGKSVYSQALQKFAEDGRQDLINSLLSTDQHPDALEDTALQRKLLSSFIEKGDWNEAHRTLAILTVFHRDPAREQWNMLVQKLSTLRDIEKLCKVLEDMQSRRVALTEGSMAALQVYQLRPRKPGNRPVMRGPGYNDTTLIANIWRSTLVSGGHVDPRRWAELFRRFGMTECFDDVVKLALWLADWYSQNGSSGKSSSLDRILENGKSRSSIVHLAMKPTDPRHPLRKIFSDKQLRAFIAWGIRRAFITPTPEDLKDSKKPPHFWAQGFRLSKHLRQRGVYVNSRTVRAELRSQLVRLFGHGRSNRLYNRRSVANNPYSILQMIGFANEVWMGTSEGLLLDPRELVSGQTNHFGLWWLKELRWEVLQEVDLALGSQLKASLPRNEYGNATVQDKDEEPTDHGEVNAGFQFADDNAGADTPLPYQVNDADHMSVLGFRLDRTTNPELAKAEALNGDEKAGQMPRDELASQKWEPRDEQSVSFQPPYKKALG</sequence>
<feature type="compositionally biased region" description="Basic and acidic residues" evidence="1">
    <location>
        <begin position="847"/>
        <end position="870"/>
    </location>
</feature>
<gene>
    <name evidence="2" type="ORF">B0J12DRAFT_671290</name>
</gene>
<organism evidence="2 3">
    <name type="scientific">Macrophomina phaseolina</name>
    <dbReference type="NCBI Taxonomy" id="35725"/>
    <lineage>
        <taxon>Eukaryota</taxon>
        <taxon>Fungi</taxon>
        <taxon>Dikarya</taxon>
        <taxon>Ascomycota</taxon>
        <taxon>Pezizomycotina</taxon>
        <taxon>Dothideomycetes</taxon>
        <taxon>Dothideomycetes incertae sedis</taxon>
        <taxon>Botryosphaeriales</taxon>
        <taxon>Botryosphaeriaceae</taxon>
        <taxon>Macrophomina</taxon>
    </lineage>
</organism>
<name>A0ABQ8G3U9_9PEZI</name>
<dbReference type="EMBL" id="JAGTJR010000021">
    <property type="protein sequence ID" value="KAH7043950.1"/>
    <property type="molecule type" value="Genomic_DNA"/>
</dbReference>
<keyword evidence="3" id="KW-1185">Reference proteome</keyword>